<dbReference type="Proteomes" id="UP000265120">
    <property type="component" value="Chromosome 9"/>
</dbReference>
<evidence type="ECO:0000313" key="3">
    <source>
        <dbReference type="Ensembl" id="ENSCSEP00000012260.1"/>
    </source>
</evidence>
<proteinExistence type="predicted"/>
<organism evidence="3 4">
    <name type="scientific">Cynoglossus semilaevis</name>
    <name type="common">Tongue sole</name>
    <dbReference type="NCBI Taxonomy" id="244447"/>
    <lineage>
        <taxon>Eukaryota</taxon>
        <taxon>Metazoa</taxon>
        <taxon>Chordata</taxon>
        <taxon>Craniata</taxon>
        <taxon>Vertebrata</taxon>
        <taxon>Euteleostomi</taxon>
        <taxon>Actinopterygii</taxon>
        <taxon>Neopterygii</taxon>
        <taxon>Teleostei</taxon>
        <taxon>Neoteleostei</taxon>
        <taxon>Acanthomorphata</taxon>
        <taxon>Carangaria</taxon>
        <taxon>Pleuronectiformes</taxon>
        <taxon>Pleuronectoidei</taxon>
        <taxon>Cynoglossidae</taxon>
        <taxon>Cynoglossinae</taxon>
        <taxon>Cynoglossus</taxon>
    </lineage>
</organism>
<feature type="region of interest" description="Disordered" evidence="1">
    <location>
        <begin position="228"/>
        <end position="289"/>
    </location>
</feature>
<dbReference type="GeneTree" id="ENSGT00500000044955"/>
<protein>
    <recommendedName>
        <fullName evidence="2">Small acidic protein-like domain-containing protein</fullName>
    </recommendedName>
</protein>
<feature type="region of interest" description="Disordered" evidence="1">
    <location>
        <begin position="1"/>
        <end position="27"/>
    </location>
</feature>
<feature type="region of interest" description="Disordered" evidence="1">
    <location>
        <begin position="123"/>
        <end position="202"/>
    </location>
</feature>
<dbReference type="Ensembl" id="ENSCSET00000012405.1">
    <property type="protein sequence ID" value="ENSCSEP00000012260.1"/>
    <property type="gene ID" value="ENSCSEG00000007907.1"/>
</dbReference>
<feature type="compositionally biased region" description="Basic and acidic residues" evidence="1">
    <location>
        <begin position="123"/>
        <end position="144"/>
    </location>
</feature>
<dbReference type="STRING" id="244447.ENSCSEP00000012260"/>
<keyword evidence="4" id="KW-1185">Reference proteome</keyword>
<accession>A0A3P8VIG9</accession>
<evidence type="ECO:0000256" key="1">
    <source>
        <dbReference type="SAM" id="MobiDB-lite"/>
    </source>
</evidence>
<dbReference type="AlphaFoldDB" id="A0A3P8VIG9"/>
<feature type="compositionally biased region" description="Basic and acidic residues" evidence="1">
    <location>
        <begin position="151"/>
        <end position="161"/>
    </location>
</feature>
<dbReference type="Pfam" id="PF15477">
    <property type="entry name" value="SMAP"/>
    <property type="match status" value="1"/>
</dbReference>
<reference evidence="3" key="3">
    <citation type="submission" date="2025-09" db="UniProtKB">
        <authorList>
            <consortium name="Ensembl"/>
        </authorList>
    </citation>
    <scope>IDENTIFICATION</scope>
</reference>
<feature type="compositionally biased region" description="Basic and acidic residues" evidence="1">
    <location>
        <begin position="232"/>
        <end position="255"/>
    </location>
</feature>
<evidence type="ECO:0000259" key="2">
    <source>
        <dbReference type="Pfam" id="PF15477"/>
    </source>
</evidence>
<feature type="compositionally biased region" description="Basic and acidic residues" evidence="1">
    <location>
        <begin position="276"/>
        <end position="285"/>
    </location>
</feature>
<reference evidence="3" key="2">
    <citation type="submission" date="2025-08" db="UniProtKB">
        <authorList>
            <consortium name="Ensembl"/>
        </authorList>
    </citation>
    <scope>IDENTIFICATION</scope>
</reference>
<dbReference type="InterPro" id="IPR028124">
    <property type="entry name" value="SMAP_dom"/>
</dbReference>
<dbReference type="InParanoid" id="A0A3P8VIG9"/>
<feature type="compositionally biased region" description="Basic residues" evidence="1">
    <location>
        <begin position="69"/>
        <end position="80"/>
    </location>
</feature>
<sequence>MPLKEEEMDFSNKSEEKHIKKKKLKKSKTTVVDNKNCCVDDLIPLRKMKHSQTEQTATLEPESYQSSGSKKRNKDRKKKKREEGVNQLEDGVNNAGAMETTENLLYKKKKKKICDIKHVEIHQDLLKEEKKQRKKEKEKSEKLQIRKLNINKKDINKKAAPTEKTMGQSKKKKAKKEKHLSVSNTVNYPEQSEETNTSEETVANTQEWGVAAGGSDCDNVETKKKKKKAKRKCDVTDRSEDCMNKDKVNNKEKENVLGISNMETEKVDKKKKKKKKSDDKGEKKNAKSSQENEELFLKGLCSSLSVISCYCRLFKASPGLGPLTSLLCVSQDLGQWTTAEFNSSQQQHKFLSLMGAFKKGFQPAAAGKGKPNMAMGKEAQQQLQQGLLGQFEHAHSRTMNFNKRGAGLGFTPLSNKKFSIDINACRSVHFDP</sequence>
<feature type="region of interest" description="Disordered" evidence="1">
    <location>
        <begin position="44"/>
        <end position="101"/>
    </location>
</feature>
<evidence type="ECO:0000313" key="4">
    <source>
        <dbReference type="Proteomes" id="UP000265120"/>
    </source>
</evidence>
<dbReference type="PANTHER" id="PTHR22426">
    <property type="entry name" value="ARGININE_SERINE-RICH COILED-COIL PROTEIN 2"/>
    <property type="match status" value="1"/>
</dbReference>
<feature type="compositionally biased region" description="Polar residues" evidence="1">
    <location>
        <begin position="53"/>
        <end position="68"/>
    </location>
</feature>
<name>A0A3P8VIG9_CYNSE</name>
<feature type="compositionally biased region" description="Basic residues" evidence="1">
    <location>
        <begin position="169"/>
        <end position="178"/>
    </location>
</feature>
<reference evidence="3 4" key="1">
    <citation type="journal article" date="2014" name="Nat. Genet.">
        <title>Whole-genome sequence of a flatfish provides insights into ZW sex chromosome evolution and adaptation to a benthic lifestyle.</title>
        <authorList>
            <person name="Chen S."/>
            <person name="Zhang G."/>
            <person name="Shao C."/>
            <person name="Huang Q."/>
            <person name="Liu G."/>
            <person name="Zhang P."/>
            <person name="Song W."/>
            <person name="An N."/>
            <person name="Chalopin D."/>
            <person name="Volff J.N."/>
            <person name="Hong Y."/>
            <person name="Li Q."/>
            <person name="Sha Z."/>
            <person name="Zhou H."/>
            <person name="Xie M."/>
            <person name="Yu Q."/>
            <person name="Liu Y."/>
            <person name="Xiang H."/>
            <person name="Wang N."/>
            <person name="Wu K."/>
            <person name="Yang C."/>
            <person name="Zhou Q."/>
            <person name="Liao X."/>
            <person name="Yang L."/>
            <person name="Hu Q."/>
            <person name="Zhang J."/>
            <person name="Meng L."/>
            <person name="Jin L."/>
            <person name="Tian Y."/>
            <person name="Lian J."/>
            <person name="Yang J."/>
            <person name="Miao G."/>
            <person name="Liu S."/>
            <person name="Liang Z."/>
            <person name="Yan F."/>
            <person name="Li Y."/>
            <person name="Sun B."/>
            <person name="Zhang H."/>
            <person name="Zhang J."/>
            <person name="Zhu Y."/>
            <person name="Du M."/>
            <person name="Zhao Y."/>
            <person name="Schartl M."/>
            <person name="Tang Q."/>
            <person name="Wang J."/>
        </authorList>
    </citation>
    <scope>NUCLEOTIDE SEQUENCE</scope>
</reference>
<feature type="domain" description="Small acidic protein-like" evidence="2">
    <location>
        <begin position="336"/>
        <end position="409"/>
    </location>
</feature>
<dbReference type="PANTHER" id="PTHR22426:SF1">
    <property type="entry name" value="LYSINE-RICH NUCLEOLAR PROTEIN 1"/>
    <property type="match status" value="1"/>
</dbReference>